<name>A0A660CBY1_9PSEU</name>
<dbReference type="OrthoDB" id="3405072at2"/>
<accession>A0A660CBY1</accession>
<evidence type="ECO:0000259" key="2">
    <source>
        <dbReference type="Pfam" id="PF14230"/>
    </source>
</evidence>
<feature type="compositionally biased region" description="Low complexity" evidence="1">
    <location>
        <begin position="28"/>
        <end position="51"/>
    </location>
</feature>
<evidence type="ECO:0000256" key="1">
    <source>
        <dbReference type="SAM" id="MobiDB-lite"/>
    </source>
</evidence>
<proteinExistence type="predicted"/>
<reference evidence="3 4" key="1">
    <citation type="submission" date="2019-07" db="EMBL/GenBank/DDBJ databases">
        <title>R&amp;d 2014.</title>
        <authorList>
            <person name="Klenk H.-P."/>
        </authorList>
    </citation>
    <scope>NUCLEOTIDE SEQUENCE [LARGE SCALE GENOMIC DNA]</scope>
    <source>
        <strain evidence="3 4">DSM 43194</strain>
    </source>
</reference>
<comment type="caution">
    <text evidence="3">The sequence shown here is derived from an EMBL/GenBank/DDBJ whole genome shotgun (WGS) entry which is preliminary data.</text>
</comment>
<dbReference type="Pfam" id="PF14230">
    <property type="entry name" value="DUF4333"/>
    <property type="match status" value="1"/>
</dbReference>
<dbReference type="RefSeq" id="WP_084705871.1">
    <property type="nucleotide sequence ID" value="NZ_JOIJ01000009.1"/>
</dbReference>
<dbReference type="InterPro" id="IPR025637">
    <property type="entry name" value="DUF4333"/>
</dbReference>
<organism evidence="3 4">
    <name type="scientific">Prauserella rugosa</name>
    <dbReference type="NCBI Taxonomy" id="43354"/>
    <lineage>
        <taxon>Bacteria</taxon>
        <taxon>Bacillati</taxon>
        <taxon>Actinomycetota</taxon>
        <taxon>Actinomycetes</taxon>
        <taxon>Pseudonocardiales</taxon>
        <taxon>Pseudonocardiaceae</taxon>
        <taxon>Prauserella</taxon>
    </lineage>
</organism>
<protein>
    <submittedName>
        <fullName evidence="3">Uncharacterized protein DUF4333</fullName>
    </submittedName>
</protein>
<feature type="domain" description="DUF4333" evidence="2">
    <location>
        <begin position="52"/>
        <end position="118"/>
    </location>
</feature>
<feature type="region of interest" description="Disordered" evidence="1">
    <location>
        <begin position="20"/>
        <end position="51"/>
    </location>
</feature>
<sequence length="126" mass="13172">MTATVVIAGLGLLAGCSERGTDSGGSDTAVSTPTAATSTVASAPSPVSTPTETARVFDVERMNHDVRAVLVEHYQVDGVGDVSCPRNRAVEAGARFACYVEAAEQQRKVTITVQDNDGRYEVGKLQ</sequence>
<dbReference type="Proteomes" id="UP000317303">
    <property type="component" value="Unassembled WGS sequence"/>
</dbReference>
<keyword evidence="4" id="KW-1185">Reference proteome</keyword>
<evidence type="ECO:0000313" key="4">
    <source>
        <dbReference type="Proteomes" id="UP000317303"/>
    </source>
</evidence>
<dbReference type="AlphaFoldDB" id="A0A660CBY1"/>
<dbReference type="EMBL" id="VLJV01000001">
    <property type="protein sequence ID" value="TWH19263.1"/>
    <property type="molecule type" value="Genomic_DNA"/>
</dbReference>
<gene>
    <name evidence="3" type="ORF">JD82_01086</name>
</gene>
<evidence type="ECO:0000313" key="3">
    <source>
        <dbReference type="EMBL" id="TWH19263.1"/>
    </source>
</evidence>